<evidence type="ECO:0000313" key="2">
    <source>
        <dbReference type="Proteomes" id="UP000247454"/>
    </source>
</evidence>
<comment type="caution">
    <text evidence="1">The sequence shown here is derived from an EMBL/GenBank/DDBJ whole genome shotgun (WGS) entry which is preliminary data.</text>
</comment>
<sequence>MAGKPEGGASNRYVSAGVEMYSDNLTITAALAPYGLIPRGGFVFSGGEDAPRGVARNRARSIVLVGHAGSSIWPHFARWWENEGRDRADPLDNWSKQVLGEAAEALGARAAFPSDKPWLPFQQWATRAEGLKPSPLGLLIHPVFGLWHAYRGALLFDEEIEFPAHRAFPHPCDQCAAKPCLSACPVEAFDGAGFAVDRCRDYLRADVGKACRTGGCLARLACPVGREYAYEAAQQRFHMAAFMRAGDRPSLTA</sequence>
<accession>A0A318T946</accession>
<dbReference type="AlphaFoldDB" id="A0A318T946"/>
<gene>
    <name evidence="1" type="ORF">C7477_102143</name>
</gene>
<evidence type="ECO:0000313" key="1">
    <source>
        <dbReference type="EMBL" id="PYE90055.1"/>
    </source>
</evidence>
<dbReference type="EMBL" id="QJTF01000002">
    <property type="protein sequence ID" value="PYE90055.1"/>
    <property type="molecule type" value="Genomic_DNA"/>
</dbReference>
<protein>
    <submittedName>
        <fullName evidence="1">Ferredoxin</fullName>
    </submittedName>
</protein>
<name>A0A318T946_9HYPH</name>
<dbReference type="Proteomes" id="UP000247454">
    <property type="component" value="Unassembled WGS sequence"/>
</dbReference>
<dbReference type="SUPFAM" id="SSF54862">
    <property type="entry name" value="4Fe-4S ferredoxins"/>
    <property type="match status" value="1"/>
</dbReference>
<proteinExistence type="predicted"/>
<organism evidence="1 2">
    <name type="scientific">Phyllobacterium leguminum</name>
    <dbReference type="NCBI Taxonomy" id="314237"/>
    <lineage>
        <taxon>Bacteria</taxon>
        <taxon>Pseudomonadati</taxon>
        <taxon>Pseudomonadota</taxon>
        <taxon>Alphaproteobacteria</taxon>
        <taxon>Hyphomicrobiales</taxon>
        <taxon>Phyllobacteriaceae</taxon>
        <taxon>Phyllobacterium</taxon>
    </lineage>
</organism>
<reference evidence="1 2" key="1">
    <citation type="submission" date="2018-06" db="EMBL/GenBank/DDBJ databases">
        <title>Genomic Encyclopedia of Type Strains, Phase III (KMG-III): the genomes of soil and plant-associated and newly described type strains.</title>
        <authorList>
            <person name="Whitman W."/>
        </authorList>
    </citation>
    <scope>NUCLEOTIDE SEQUENCE [LARGE SCALE GENOMIC DNA]</scope>
    <source>
        <strain evidence="1 2">ORS 1419</strain>
    </source>
</reference>
<keyword evidence="2" id="KW-1185">Reference proteome</keyword>